<sequence>MRTRLVALTAAAAGLVVGSAVTLGIALAQSPGTGDTERPDEAAVSAPMTVPVTSQVLVDSETLSGALAWADAATVVASDGVVTSMPVSDGSEVVPGALVVVVNDRPVVALHMRFGLWRDLVDGDSGADVVELHTALSELGLYGGDPQAPFDGSTRAALAQIDARLADGPLTSASVAAVDTSGSTLSAPGVGVGSRLGESTVSVLRHSDRLAVSDSGLAAELVVPGQEIEIYDAAGEAAWRGTVSQIEVDASRTLLTLTGDGELPAEPTSVSVTVESTPGEVLAVPRAAIVPHPDGTSTVTITSDGPDDVPVLVTVGLCARDLCEVTPETSAEAALVPGTAVLVP</sequence>
<keyword evidence="3" id="KW-1185">Reference proteome</keyword>
<evidence type="ECO:0000313" key="3">
    <source>
        <dbReference type="Proteomes" id="UP000561011"/>
    </source>
</evidence>
<keyword evidence="1" id="KW-0732">Signal</keyword>
<dbReference type="EMBL" id="JACBYE010000060">
    <property type="protein sequence ID" value="NYS95204.1"/>
    <property type="molecule type" value="Genomic_DNA"/>
</dbReference>
<evidence type="ECO:0008006" key="4">
    <source>
        <dbReference type="Google" id="ProtNLM"/>
    </source>
</evidence>
<dbReference type="Proteomes" id="UP000561011">
    <property type="component" value="Unassembled WGS sequence"/>
</dbReference>
<dbReference type="RefSeq" id="WP_179914414.1">
    <property type="nucleotide sequence ID" value="NZ_JACBYE010000060.1"/>
</dbReference>
<dbReference type="AlphaFoldDB" id="A0A853EZC5"/>
<feature type="signal peptide" evidence="1">
    <location>
        <begin position="1"/>
        <end position="28"/>
    </location>
</feature>
<organism evidence="2 3">
    <name type="scientific">Sanguibacter inulinus</name>
    <dbReference type="NCBI Taxonomy" id="60922"/>
    <lineage>
        <taxon>Bacteria</taxon>
        <taxon>Bacillati</taxon>
        <taxon>Actinomycetota</taxon>
        <taxon>Actinomycetes</taxon>
        <taxon>Micrococcales</taxon>
        <taxon>Sanguibacteraceae</taxon>
        <taxon>Sanguibacter</taxon>
    </lineage>
</organism>
<comment type="caution">
    <text evidence="2">The sequence shown here is derived from an EMBL/GenBank/DDBJ whole genome shotgun (WGS) entry which is preliminary data.</text>
</comment>
<evidence type="ECO:0000256" key="1">
    <source>
        <dbReference type="SAM" id="SignalP"/>
    </source>
</evidence>
<gene>
    <name evidence="2" type="ORF">HZZ10_16940</name>
</gene>
<proteinExistence type="predicted"/>
<accession>A0A853EZC5</accession>
<feature type="chain" id="PRO_5032598727" description="Peptidoglycan binding-like domain-containing protein" evidence="1">
    <location>
        <begin position="29"/>
        <end position="344"/>
    </location>
</feature>
<evidence type="ECO:0000313" key="2">
    <source>
        <dbReference type="EMBL" id="NYS95204.1"/>
    </source>
</evidence>
<reference evidence="2 3" key="1">
    <citation type="submission" date="2020-07" db="EMBL/GenBank/DDBJ databases">
        <title>MOT database genomes.</title>
        <authorList>
            <person name="Joseph S."/>
            <person name="Aduse-Opoku J."/>
            <person name="Hashim A."/>
            <person name="Wade W."/>
            <person name="Curtis M."/>
        </authorList>
    </citation>
    <scope>NUCLEOTIDE SEQUENCE [LARGE SCALE GENOMIC DNA]</scope>
    <source>
        <strain evidence="2 3">DSM 100099</strain>
    </source>
</reference>
<protein>
    <recommendedName>
        <fullName evidence="4">Peptidoglycan binding-like domain-containing protein</fullName>
    </recommendedName>
</protein>
<name>A0A853EZC5_9MICO</name>